<accession>A0AAP0LDM3</accession>
<dbReference type="EMBL" id="JBBNAG010000001">
    <property type="protein sequence ID" value="KAK9167069.1"/>
    <property type="molecule type" value="Genomic_DNA"/>
</dbReference>
<proteinExistence type="predicted"/>
<keyword evidence="3" id="KW-1185">Reference proteome</keyword>
<feature type="region of interest" description="Disordered" evidence="1">
    <location>
        <begin position="37"/>
        <end position="59"/>
    </location>
</feature>
<reference evidence="2 3" key="1">
    <citation type="submission" date="2024-01" db="EMBL/GenBank/DDBJ databases">
        <title>Genome assemblies of Stephania.</title>
        <authorList>
            <person name="Yang L."/>
        </authorList>
    </citation>
    <scope>NUCLEOTIDE SEQUENCE [LARGE SCALE GENOMIC DNA]</scope>
    <source>
        <strain evidence="2">JXDWG</strain>
        <tissue evidence="2">Leaf</tissue>
    </source>
</reference>
<dbReference type="Proteomes" id="UP001419268">
    <property type="component" value="Unassembled WGS sequence"/>
</dbReference>
<name>A0AAP0LDM3_9MAGN</name>
<dbReference type="AlphaFoldDB" id="A0AAP0LDM3"/>
<comment type="caution">
    <text evidence="2">The sequence shown here is derived from an EMBL/GenBank/DDBJ whole genome shotgun (WGS) entry which is preliminary data.</text>
</comment>
<gene>
    <name evidence="2" type="ORF">Scep_002260</name>
</gene>
<protein>
    <submittedName>
        <fullName evidence="2">Uncharacterized protein</fullName>
    </submittedName>
</protein>
<sequence>MHLIITGVLNSMGFTYLTLSNSYNWIMMGYSGDKGNEKLSDGADPSSSRPGKGKIDDYL</sequence>
<evidence type="ECO:0000313" key="3">
    <source>
        <dbReference type="Proteomes" id="UP001419268"/>
    </source>
</evidence>
<organism evidence="2 3">
    <name type="scientific">Stephania cephalantha</name>
    <dbReference type="NCBI Taxonomy" id="152367"/>
    <lineage>
        <taxon>Eukaryota</taxon>
        <taxon>Viridiplantae</taxon>
        <taxon>Streptophyta</taxon>
        <taxon>Embryophyta</taxon>
        <taxon>Tracheophyta</taxon>
        <taxon>Spermatophyta</taxon>
        <taxon>Magnoliopsida</taxon>
        <taxon>Ranunculales</taxon>
        <taxon>Menispermaceae</taxon>
        <taxon>Menispermoideae</taxon>
        <taxon>Cissampelideae</taxon>
        <taxon>Stephania</taxon>
    </lineage>
</organism>
<evidence type="ECO:0000256" key="1">
    <source>
        <dbReference type="SAM" id="MobiDB-lite"/>
    </source>
</evidence>
<evidence type="ECO:0000313" key="2">
    <source>
        <dbReference type="EMBL" id="KAK9167069.1"/>
    </source>
</evidence>